<protein>
    <submittedName>
        <fullName evidence="1">Uncharacterized protein</fullName>
    </submittedName>
</protein>
<proteinExistence type="predicted"/>
<comment type="caution">
    <text evidence="1">The sequence shown here is derived from an EMBL/GenBank/DDBJ whole genome shotgun (WGS) entry which is preliminary data.</text>
</comment>
<sequence>MSRSRSHRHPEGQLDLGALTVGGITPSFVSVDTAAQLMSVSHWTVRRWIDNGHLRARKMPSGCLRIAVADLELVGEPVR</sequence>
<gene>
    <name evidence="1" type="ORF">B8W67_06460</name>
</gene>
<keyword evidence="2" id="KW-1185">Reference proteome</keyword>
<evidence type="ECO:0000313" key="1">
    <source>
        <dbReference type="EMBL" id="OSC34608.1"/>
    </source>
</evidence>
<dbReference type="NCBIfam" id="TIGR01764">
    <property type="entry name" value="excise"/>
    <property type="match status" value="1"/>
</dbReference>
<dbReference type="RefSeq" id="WP_085303040.1">
    <property type="nucleotide sequence ID" value="NZ_AP022594.1"/>
</dbReference>
<dbReference type="InterPro" id="IPR010093">
    <property type="entry name" value="SinI_DNA-bd"/>
</dbReference>
<name>A0A7I7SCB0_9MYCO</name>
<dbReference type="SUPFAM" id="SSF46955">
    <property type="entry name" value="Putative DNA-binding domain"/>
    <property type="match status" value="1"/>
</dbReference>
<evidence type="ECO:0000313" key="2">
    <source>
        <dbReference type="Proteomes" id="UP000193577"/>
    </source>
</evidence>
<dbReference type="InterPro" id="IPR041657">
    <property type="entry name" value="HTH_17"/>
</dbReference>
<dbReference type="AlphaFoldDB" id="A0A7I7SCB0"/>
<dbReference type="OrthoDB" id="4763927at2"/>
<reference evidence="1 2" key="1">
    <citation type="submission" date="2017-04" db="EMBL/GenBank/DDBJ databases">
        <title>The new phylogeny of genus Mycobacterium.</title>
        <authorList>
            <person name="Tortoli E."/>
            <person name="Trovato A."/>
            <person name="Cirillo D.M."/>
        </authorList>
    </citation>
    <scope>NUCLEOTIDE SEQUENCE [LARGE SCALE GENOMIC DNA]</scope>
    <source>
        <strain evidence="1 2">KCTC 19819</strain>
    </source>
</reference>
<organism evidence="1 2">
    <name type="scientific">Mycolicibacillus koreensis</name>
    <dbReference type="NCBI Taxonomy" id="1069220"/>
    <lineage>
        <taxon>Bacteria</taxon>
        <taxon>Bacillati</taxon>
        <taxon>Actinomycetota</taxon>
        <taxon>Actinomycetes</taxon>
        <taxon>Mycobacteriales</taxon>
        <taxon>Mycobacteriaceae</taxon>
        <taxon>Mycolicibacillus</taxon>
    </lineage>
</organism>
<dbReference type="InterPro" id="IPR009061">
    <property type="entry name" value="DNA-bd_dom_put_sf"/>
</dbReference>
<accession>A0A7I7SCB0</accession>
<dbReference type="Pfam" id="PF12728">
    <property type="entry name" value="HTH_17"/>
    <property type="match status" value="1"/>
</dbReference>
<dbReference type="Gene3D" id="1.10.1660.10">
    <property type="match status" value="1"/>
</dbReference>
<dbReference type="Proteomes" id="UP000193577">
    <property type="component" value="Unassembled WGS sequence"/>
</dbReference>
<dbReference type="GO" id="GO:0003677">
    <property type="term" value="F:DNA binding"/>
    <property type="evidence" value="ECO:0007669"/>
    <property type="project" value="InterPro"/>
</dbReference>
<dbReference type="EMBL" id="NCXO01000009">
    <property type="protein sequence ID" value="OSC34608.1"/>
    <property type="molecule type" value="Genomic_DNA"/>
</dbReference>